<dbReference type="SUPFAM" id="SSF53300">
    <property type="entry name" value="vWA-like"/>
    <property type="match status" value="1"/>
</dbReference>
<dbReference type="Proteomes" id="UP001165289">
    <property type="component" value="Unassembled WGS sequence"/>
</dbReference>
<keyword evidence="5" id="KW-1185">Reference proteome</keyword>
<dbReference type="PANTHER" id="PTHR45737:SF6">
    <property type="entry name" value="VON WILLEBRAND FACTOR A DOMAIN-CONTAINING PROTEIN 5A"/>
    <property type="match status" value="1"/>
</dbReference>
<feature type="domain" description="VIT" evidence="3">
    <location>
        <begin position="2"/>
        <end position="131"/>
    </location>
</feature>
<protein>
    <recommendedName>
        <fullName evidence="6">von Willebrand factor A domain-containing protein 5A</fullName>
    </recommendedName>
</protein>
<proteinExistence type="predicted"/>
<dbReference type="Gene3D" id="3.40.50.410">
    <property type="entry name" value="von Willebrand factor, type A domain"/>
    <property type="match status" value="1"/>
</dbReference>
<organism evidence="4 5">
    <name type="scientific">Oopsacas minuta</name>
    <dbReference type="NCBI Taxonomy" id="111878"/>
    <lineage>
        <taxon>Eukaryota</taxon>
        <taxon>Metazoa</taxon>
        <taxon>Porifera</taxon>
        <taxon>Hexactinellida</taxon>
        <taxon>Hexasterophora</taxon>
        <taxon>Lyssacinosida</taxon>
        <taxon>Leucopsacidae</taxon>
        <taxon>Oopsacas</taxon>
    </lineage>
</organism>
<dbReference type="Pfam" id="PF13768">
    <property type="entry name" value="VWA_3"/>
    <property type="match status" value="1"/>
</dbReference>
<evidence type="ECO:0000259" key="2">
    <source>
        <dbReference type="PROSITE" id="PS50234"/>
    </source>
</evidence>
<feature type="region of interest" description="Disordered" evidence="1">
    <location>
        <begin position="591"/>
        <end position="631"/>
    </location>
</feature>
<evidence type="ECO:0000313" key="5">
    <source>
        <dbReference type="Proteomes" id="UP001165289"/>
    </source>
</evidence>
<evidence type="ECO:0000259" key="3">
    <source>
        <dbReference type="PROSITE" id="PS51468"/>
    </source>
</evidence>
<evidence type="ECO:0000313" key="4">
    <source>
        <dbReference type="EMBL" id="KAI6656986.1"/>
    </source>
</evidence>
<name>A0AAV7K7H8_9METZ</name>
<accession>A0AAV7K7H8</accession>
<gene>
    <name evidence="4" type="ORF">LOD99_16287</name>
</gene>
<evidence type="ECO:0000256" key="1">
    <source>
        <dbReference type="SAM" id="MobiDB-lite"/>
    </source>
</evidence>
<dbReference type="Pfam" id="PF08487">
    <property type="entry name" value="VIT"/>
    <property type="match status" value="1"/>
</dbReference>
<dbReference type="PROSITE" id="PS51468">
    <property type="entry name" value="VIT"/>
    <property type="match status" value="1"/>
</dbReference>
<dbReference type="EMBL" id="JAKMXF010000133">
    <property type="protein sequence ID" value="KAI6656986.1"/>
    <property type="molecule type" value="Genomic_DNA"/>
</dbReference>
<dbReference type="AlphaFoldDB" id="A0AAV7K7H8"/>
<feature type="compositionally biased region" description="Basic residues" evidence="1">
    <location>
        <begin position="646"/>
        <end position="664"/>
    </location>
</feature>
<dbReference type="SMART" id="SM00327">
    <property type="entry name" value="VWA"/>
    <property type="match status" value="1"/>
</dbReference>
<dbReference type="PROSITE" id="PS50234">
    <property type="entry name" value="VWFA"/>
    <property type="match status" value="1"/>
</dbReference>
<dbReference type="InterPro" id="IPR036465">
    <property type="entry name" value="vWFA_dom_sf"/>
</dbReference>
<comment type="caution">
    <text evidence="4">The sequence shown here is derived from an EMBL/GenBank/DDBJ whole genome shotgun (WGS) entry which is preliminary data.</text>
</comment>
<evidence type="ECO:0008006" key="6">
    <source>
        <dbReference type="Google" id="ProtNLM"/>
    </source>
</evidence>
<sequence length="791" mass="88465">MSLCMRRCKRAIAQKFPIDSLFISGRIEGLALFLNCEYSYTNTLSAEGVEVEFVFPTPDGATVCSLNGEIDGREVKGVIREKREAKDSYDDAISSGYSAGIIEKVRKNEFRMLLGNLSPNGRAVLRISLLSELELNSEGIAHLCIPAAMLPYADSFQNPCKFSLELYIEKRVGEFSQIESTSHKISYSKEGNGEMVRIKDELPTEHKDIEILMKPSFIDLPLVSTHPPTAKPLDNTHRYLSSHAYMLTFIPKLDSDSTQCPAEFIFIIDRSGSMSGPRIRHAKSTLELLLQSLSIGCYFNIIGFGSDFELLSSEKSLEYTQETLDSSLKVVRSLKADLGGTCLLPPLITALELPTTENNLSRQIMILTDGDTERVSEIIRMVESSPQTFRVFSFGIGTGASKSLVTGVATAGRGKAVYIQNASEMEEKVLEIMNLAFNPDLRDVEVEISHPTEYYPSKLPNLFLNERLILYGFIKDIPEPVDTQIQAKLSFTLEGNRRSIVSEFNLAPDSLTPQADISMVHLLGSSLALKHWEKQKDRKEECVLLSCATGIMCEHTAYLLTDSTQSVPVDAPISKLTARLRRRWNSSPICGSAPTCGSSESESDDEASPRLRNRVYSSQIQKRKKRKMEKNQVNCLYKHTMSIPRSRPRSRSRSRSPNRDRCKRYRAGRGRGAVGFVERSDAPPPIAMASTSYQSITCLQRAEGSWEYSKELEKELLVDLKATCPDGISLPLWVTLVCISCLRANFSTFQTQWLLVVKKGESWAKRELSSLAHKFSYQELSGLARQIVSQH</sequence>
<dbReference type="InterPro" id="IPR013694">
    <property type="entry name" value="VIT"/>
</dbReference>
<feature type="domain" description="VWFA" evidence="2">
    <location>
        <begin position="263"/>
        <end position="433"/>
    </location>
</feature>
<reference evidence="4 5" key="1">
    <citation type="journal article" date="2023" name="BMC Biol.">
        <title>The compact genome of the sponge Oopsacas minuta (Hexactinellida) is lacking key metazoan core genes.</title>
        <authorList>
            <person name="Santini S."/>
            <person name="Schenkelaars Q."/>
            <person name="Jourda C."/>
            <person name="Duchesne M."/>
            <person name="Belahbib H."/>
            <person name="Rocher C."/>
            <person name="Selva M."/>
            <person name="Riesgo A."/>
            <person name="Vervoort M."/>
            <person name="Leys S.P."/>
            <person name="Kodjabachian L."/>
            <person name="Le Bivic A."/>
            <person name="Borchiellini C."/>
            <person name="Claverie J.M."/>
            <person name="Renard E."/>
        </authorList>
    </citation>
    <scope>NUCLEOTIDE SEQUENCE [LARGE SCALE GENOMIC DNA]</scope>
    <source>
        <strain evidence="4">SPO-2</strain>
    </source>
</reference>
<dbReference type="InterPro" id="IPR002035">
    <property type="entry name" value="VWF_A"/>
</dbReference>
<feature type="region of interest" description="Disordered" evidence="1">
    <location>
        <begin position="643"/>
        <end position="664"/>
    </location>
</feature>
<dbReference type="PANTHER" id="PTHR45737">
    <property type="entry name" value="VON WILLEBRAND FACTOR A DOMAIN-CONTAINING PROTEIN 5A"/>
    <property type="match status" value="1"/>
</dbReference>